<evidence type="ECO:0000313" key="1">
    <source>
        <dbReference type="EMBL" id="KAL1524669.1"/>
    </source>
</evidence>
<evidence type="ECO:0000313" key="2">
    <source>
        <dbReference type="Proteomes" id="UP001515480"/>
    </source>
</evidence>
<comment type="caution">
    <text evidence="1">The sequence shown here is derived from an EMBL/GenBank/DDBJ whole genome shotgun (WGS) entry which is preliminary data.</text>
</comment>
<dbReference type="EMBL" id="JBGBPQ010000005">
    <property type="protein sequence ID" value="KAL1524669.1"/>
    <property type="molecule type" value="Genomic_DNA"/>
</dbReference>
<dbReference type="Proteomes" id="UP001515480">
    <property type="component" value="Unassembled WGS sequence"/>
</dbReference>
<name>A0AB34JRD0_PRYPA</name>
<reference evidence="1 2" key="1">
    <citation type="journal article" date="2024" name="Science">
        <title>Giant polyketide synthase enzymes in the biosynthesis of giant marine polyether toxins.</title>
        <authorList>
            <person name="Fallon T.R."/>
            <person name="Shende V.V."/>
            <person name="Wierzbicki I.H."/>
            <person name="Pendleton A.L."/>
            <person name="Watervoot N.F."/>
            <person name="Auber R.P."/>
            <person name="Gonzalez D.J."/>
            <person name="Wisecaver J.H."/>
            <person name="Moore B.S."/>
        </authorList>
    </citation>
    <scope>NUCLEOTIDE SEQUENCE [LARGE SCALE GENOMIC DNA]</scope>
    <source>
        <strain evidence="1 2">12B1</strain>
    </source>
</reference>
<keyword evidence="2" id="KW-1185">Reference proteome</keyword>
<accession>A0AB34JRD0</accession>
<sequence length="225" mass="24681">MSEYFRPGSADEILASNLSNGDVLLINRRCSSLPLLEAAVCLASKYGLSGSGRGCWDHAAIVMRDPKSNVPYILEGDSAGVRFRTYEERLMQSTDHQELLWLPLRGLPDGHTRTSMETLIKDFDMRQTIDGAESTSSRCRNVWAAYRDIRSPPKKFGADLSRASGQPGQRETSCTFGAPLVASVLQQLGALGRQTDPAAVTPTMLADLELEGDSYFKRPVPIRTA</sequence>
<protein>
    <submittedName>
        <fullName evidence="1">Uncharacterized protein</fullName>
    </submittedName>
</protein>
<organism evidence="1 2">
    <name type="scientific">Prymnesium parvum</name>
    <name type="common">Toxic golden alga</name>
    <dbReference type="NCBI Taxonomy" id="97485"/>
    <lineage>
        <taxon>Eukaryota</taxon>
        <taxon>Haptista</taxon>
        <taxon>Haptophyta</taxon>
        <taxon>Prymnesiophyceae</taxon>
        <taxon>Prymnesiales</taxon>
        <taxon>Prymnesiaceae</taxon>
        <taxon>Prymnesium</taxon>
    </lineage>
</organism>
<proteinExistence type="predicted"/>
<dbReference type="Gene3D" id="3.90.1720.10">
    <property type="entry name" value="endopeptidase domain like (from Nostoc punctiforme)"/>
    <property type="match status" value="1"/>
</dbReference>
<dbReference type="AlphaFoldDB" id="A0AB34JRD0"/>
<gene>
    <name evidence="1" type="ORF">AB1Y20_019555</name>
</gene>